<organism evidence="2 3">
    <name type="scientific">Zooshikella ganghwensis</name>
    <dbReference type="NCBI Taxonomy" id="202772"/>
    <lineage>
        <taxon>Bacteria</taxon>
        <taxon>Pseudomonadati</taxon>
        <taxon>Pseudomonadota</taxon>
        <taxon>Gammaproteobacteria</taxon>
        <taxon>Oceanospirillales</taxon>
        <taxon>Zooshikellaceae</taxon>
        <taxon>Zooshikella</taxon>
    </lineage>
</organism>
<reference evidence="2 3" key="1">
    <citation type="submission" date="2017-04" db="EMBL/GenBank/DDBJ databases">
        <title>Draft genome sequence of Zooshikella ganghwensis VG4 isolated from Red Sea sediments.</title>
        <authorList>
            <person name="Rehman Z."/>
            <person name="Alam I."/>
            <person name="Kamau A."/>
            <person name="Bajic V."/>
            <person name="Leiknes T."/>
        </authorList>
    </citation>
    <scope>NUCLEOTIDE SEQUENCE [LARGE SCALE GENOMIC DNA]</scope>
    <source>
        <strain evidence="2 3">VG4</strain>
    </source>
</reference>
<accession>A0A4P9VVE3</accession>
<feature type="domain" description="Alpha-L-arabinofuranosidase B arabinose-binding" evidence="1">
    <location>
        <begin position="39"/>
        <end position="135"/>
    </location>
</feature>
<dbReference type="InterPro" id="IPR007934">
    <property type="entry name" value="AbfB_ABD"/>
</dbReference>
<name>A0A4P9VVE3_9GAMM</name>
<dbReference type="InterPro" id="IPR036195">
    <property type="entry name" value="AbfB_ABD_sf"/>
</dbReference>
<dbReference type="Gene3D" id="2.80.10.50">
    <property type="match status" value="1"/>
</dbReference>
<proteinExistence type="predicted"/>
<dbReference type="InterPro" id="IPR008979">
    <property type="entry name" value="Galactose-bd-like_sf"/>
</dbReference>
<dbReference type="Pfam" id="PF05270">
    <property type="entry name" value="AbfB"/>
    <property type="match status" value="1"/>
</dbReference>
<protein>
    <recommendedName>
        <fullName evidence="1">Alpha-L-arabinofuranosidase B arabinose-binding domain-containing protein</fullName>
    </recommendedName>
</protein>
<keyword evidence="3" id="KW-1185">Reference proteome</keyword>
<dbReference type="SUPFAM" id="SSF110221">
    <property type="entry name" value="AbfB domain"/>
    <property type="match status" value="1"/>
</dbReference>
<comment type="caution">
    <text evidence="2">The sequence shown here is derived from an EMBL/GenBank/DDBJ whole genome shotgun (WGS) entry which is preliminary data.</text>
</comment>
<dbReference type="GO" id="GO:0046373">
    <property type="term" value="P:L-arabinose metabolic process"/>
    <property type="evidence" value="ECO:0007669"/>
    <property type="project" value="InterPro"/>
</dbReference>
<evidence type="ECO:0000313" key="2">
    <source>
        <dbReference type="EMBL" id="RDH45870.1"/>
    </source>
</evidence>
<dbReference type="AlphaFoldDB" id="A0A4P9VVE3"/>
<evidence type="ECO:0000259" key="1">
    <source>
        <dbReference type="Pfam" id="PF05270"/>
    </source>
</evidence>
<dbReference type="RefSeq" id="WP_094788759.1">
    <property type="nucleotide sequence ID" value="NZ_NDXW01000001.1"/>
</dbReference>
<dbReference type="Gene3D" id="2.60.120.260">
    <property type="entry name" value="Galactose-binding domain-like"/>
    <property type="match status" value="1"/>
</dbReference>
<dbReference type="GO" id="GO:0046556">
    <property type="term" value="F:alpha-L-arabinofuranosidase activity"/>
    <property type="evidence" value="ECO:0007669"/>
    <property type="project" value="InterPro"/>
</dbReference>
<dbReference type="EMBL" id="NDXW01000001">
    <property type="protein sequence ID" value="RDH45870.1"/>
    <property type="molecule type" value="Genomic_DNA"/>
</dbReference>
<sequence length="1247" mass="143029">MKISCIPRLATLTCAIIQINTCFALNIGDEVRIINIENQNSLRHANFLISEVKLNDSTRELDVLDSTFYLRKGLAGKCYSFESKNYPSYYIKPSDFRLMISKIDETNAFQKDATFCLESDQQLKSYSNPSHIVEINENGEAHISSIDSNIQGYKDLRAFHACWNGTTGQFGELSGNSALDKACEAQFGIGSEMTSAGSSRYTCTLPNKQKELIYYNNCLSDISQFLLESGWQTYDYLKNLTGDNDRNTLIVELHIRSGRSLETLQSTNNEDLLEYAKKILRSNPEKHTKFRLGDVRDLQACWNGTTGQFGNKSGNDSLDSACATQFGVGSEMIRAGQTRYVCSLVNGQEKIIEYKKCLTDISNFLIETGWRKYTDVDLLPEEEQRNSLIYEVASRSENTIEFLKRQSNNVLLAYADKLKTTVPYNYRWSVLPSSDNGDCAVVTLDGTLIPENCEANYNYTCWNSQLDTWKITKNSGAWRRGYNQCRIEFGKNFSFSIPNNFYSFDKLSENSNFSSNLWVNLTDQTANQNWESWNMFQFENLLKNPSGESGNLNGWQVSNDYEWGIKEYNNDTGFYYKKNDKKSNKTQIVNLYDKGWTDHELDKQPFLAAEQHYILETGSDINVCLDIELLDNNKNILDTSSDCILKQNNTGKTIIERNLITIPKIPKGVRYIRWKDTIKKGNQIGLDQAKLRLVQTKDSSTRTAETLAIDENDPVKVHSIKVVVSIAKSHQLFENWGTDKDVQFVIKSTPFCDDEDICNNVENNIGSFLLDNPNRDDFEEGNTDVFEIPVYDPLYIYNDEIEIGIGFAGNEKTIWSVDDVVYNHVKVYINGKQVINKKYNQKRFTSVKAGDLDFEHFSIDEEDLRKKIKYKVQTDKLKDYDNKVLSPKNIVIKLPNNEELLVSEDGYIETEEHEKIEIVFKSSLDKKPLLLLLPHSKSKYAPSENRLPLTLDLKAANNKLIISTKKIDDEEINLYNIINVWNTLSDSQKSIKKYIKNIDFNKSKEKVFSYITFTPGHYAFRAEYNEIAINNRKLKLFYFEDTYKHEFGHKLMHIFYNYEDYINSDCNSHISGKVIDQQCAFLEGWADFISVVLKNELTNSPSRIFKTPTGSVEKDLEIYETIGYSFNHENSKEDEGRVAAALVDLWDSHNDNRYGMTGKGDYNEGVPLNSMLKALKTLNHRKNSGKCTGKVEDDNGKLVSTCTNIRDYYCALYKTEGVHLKDEDNESLMYNKIISSEELKNINSWCK</sequence>
<gene>
    <name evidence="2" type="ORF">B9G39_21790</name>
</gene>
<evidence type="ECO:0000313" key="3">
    <source>
        <dbReference type="Proteomes" id="UP000257039"/>
    </source>
</evidence>
<dbReference type="SUPFAM" id="SSF49785">
    <property type="entry name" value="Galactose-binding domain-like"/>
    <property type="match status" value="1"/>
</dbReference>
<dbReference type="Proteomes" id="UP000257039">
    <property type="component" value="Unassembled WGS sequence"/>
</dbReference>